<reference evidence="1" key="1">
    <citation type="journal article" date="2021" name="Vet Sci">
        <title>O-Serogroups and Pathovirotypes of Escherichia coli Isolated from Post-Weaning Piglets Showing Diarrhoea and/or Oedema in South Korea.</title>
        <authorList>
            <person name="Byun J.W."/>
            <person name="Moon B.Y."/>
            <person name="Do K.H."/>
            <person name="Lee K."/>
            <person name="Lee H.Y."/>
            <person name="Kim W.I."/>
            <person name="So B."/>
            <person name="Lee W.K."/>
        </authorList>
    </citation>
    <scope>NUCLEOTIDE SEQUENCE</scope>
    <source>
        <strain evidence="1">84/14</strain>
    </source>
</reference>
<sequence>IKVSIEDLNSRKIGQLFLGDIMVVYSAFLDKANKSRQVLRADLTDAQGMMTITLSVPAHLVERHEHKILQGNSISITNFRILPKSVYD</sequence>
<comment type="caution">
    <text evidence="1">The sequence shown here is derived from an EMBL/GenBank/DDBJ whole genome shotgun (WGS) entry which is preliminary data.</text>
</comment>
<dbReference type="EMBL" id="JAPQFC010000046">
    <property type="protein sequence ID" value="MCY6524748.1"/>
    <property type="molecule type" value="Genomic_DNA"/>
</dbReference>
<proteinExistence type="predicted"/>
<protein>
    <submittedName>
        <fullName evidence="1">Uncharacterized protein</fullName>
    </submittedName>
</protein>
<name>A0A9Q4H8F8_ACTPL</name>
<reference evidence="1" key="2">
    <citation type="submission" date="2022-12" db="EMBL/GenBank/DDBJ databases">
        <authorList>
            <person name="Kardos G."/>
            <person name="Sarkozi R."/>
            <person name="Laczko L."/>
            <person name="Marton S."/>
            <person name="Makrai L."/>
            <person name="Banyai K."/>
            <person name="Fodor L."/>
        </authorList>
    </citation>
    <scope>NUCLEOTIDE SEQUENCE</scope>
    <source>
        <strain evidence="1">84/14</strain>
    </source>
</reference>
<feature type="non-terminal residue" evidence="1">
    <location>
        <position position="88"/>
    </location>
</feature>
<organism evidence="1 2">
    <name type="scientific">Actinobacillus pleuropneumoniae</name>
    <name type="common">Haemophilus pleuropneumoniae</name>
    <dbReference type="NCBI Taxonomy" id="715"/>
    <lineage>
        <taxon>Bacteria</taxon>
        <taxon>Pseudomonadati</taxon>
        <taxon>Pseudomonadota</taxon>
        <taxon>Gammaproteobacteria</taxon>
        <taxon>Pasteurellales</taxon>
        <taxon>Pasteurellaceae</taxon>
        <taxon>Actinobacillus</taxon>
    </lineage>
</organism>
<evidence type="ECO:0000313" key="2">
    <source>
        <dbReference type="Proteomes" id="UP001077788"/>
    </source>
</evidence>
<dbReference type="AlphaFoldDB" id="A0A9Q4H8F8"/>
<gene>
    <name evidence="1" type="ORF">OYG11_11100</name>
</gene>
<evidence type="ECO:0000313" key="1">
    <source>
        <dbReference type="EMBL" id="MCY6524748.1"/>
    </source>
</evidence>
<accession>A0A9Q4H8F8</accession>
<dbReference type="Proteomes" id="UP001077788">
    <property type="component" value="Unassembled WGS sequence"/>
</dbReference>
<dbReference type="RefSeq" id="WP_267991795.1">
    <property type="nucleotide sequence ID" value="NZ_JAPQFC010000046.1"/>
</dbReference>
<feature type="non-terminal residue" evidence="1">
    <location>
        <position position="1"/>
    </location>
</feature>